<dbReference type="Proteomes" id="UP001628124">
    <property type="component" value="Unassembled WGS sequence"/>
</dbReference>
<accession>A0ABP9TXM0</accession>
<name>A0ABP9TXM0_9RICK</name>
<gene>
    <name evidence="1" type="ORF">KNCP2_12210</name>
</gene>
<comment type="caution">
    <text evidence="1">The sequence shown here is derived from an EMBL/GenBank/DDBJ whole genome shotgun (WGS) entry which is preliminary data.</text>
</comment>
<proteinExistence type="predicted"/>
<reference evidence="1 2" key="1">
    <citation type="journal article" date="2024" name="Microbiol. Immunol.">
        <title>Discovery of a novel spotted fever group Rickettsia, 'Candidatus Rickettsia kedanie,' in unfed larval chigger mites, Leptotrombidium scutellare.</title>
        <authorList>
            <person name="Ogawa M."/>
            <person name="Matsutani M."/>
            <person name="Katayama T."/>
            <person name="Takada N."/>
            <person name="Noda S."/>
            <person name="Takahashi M."/>
            <person name="Kageyama D."/>
            <person name="Hanaoka N."/>
            <person name="Ebihara H."/>
        </authorList>
    </citation>
    <scope>NUCLEOTIDE SEQUENCE [LARGE SCALE GENOMIC DNA]</scope>
    <source>
        <strain evidence="1 2">KNCP2-13</strain>
    </source>
</reference>
<organism evidence="1 2">
    <name type="scientific">Candidatus Rickettsia kedanie</name>
    <dbReference type="NCBI Taxonomy" id="3115352"/>
    <lineage>
        <taxon>Bacteria</taxon>
        <taxon>Pseudomonadati</taxon>
        <taxon>Pseudomonadota</taxon>
        <taxon>Alphaproteobacteria</taxon>
        <taxon>Rickettsiales</taxon>
        <taxon>Rickettsiaceae</taxon>
        <taxon>Rickettsieae</taxon>
        <taxon>Rickettsia</taxon>
        <taxon>spotted fever group</taxon>
    </lineage>
</organism>
<protein>
    <submittedName>
        <fullName evidence="1">Uncharacterized protein</fullName>
    </submittedName>
</protein>
<evidence type="ECO:0000313" key="1">
    <source>
        <dbReference type="EMBL" id="GAA5252933.1"/>
    </source>
</evidence>
<keyword evidence="2" id="KW-1185">Reference proteome</keyword>
<dbReference type="EMBL" id="BAABMM010000040">
    <property type="protein sequence ID" value="GAA5252933.1"/>
    <property type="molecule type" value="Genomic_DNA"/>
</dbReference>
<evidence type="ECO:0000313" key="2">
    <source>
        <dbReference type="Proteomes" id="UP001628124"/>
    </source>
</evidence>
<sequence>MDRTDQDLLTLFLRPKCEVVEINHGTTHSRSFYKRMANYMSCDYYPFYDQTTKEHLEDDIKINIDEFIKFLNLSVNKF</sequence>